<dbReference type="Proteomes" id="UP001592582">
    <property type="component" value="Unassembled WGS sequence"/>
</dbReference>
<gene>
    <name evidence="1" type="ORF">ACEZDG_14730</name>
</gene>
<reference evidence="1 2" key="1">
    <citation type="submission" date="2024-09" db="EMBL/GenBank/DDBJ databases">
        <authorList>
            <person name="Lee S.D."/>
        </authorList>
    </citation>
    <scope>NUCLEOTIDE SEQUENCE [LARGE SCALE GENOMIC DNA]</scope>
    <source>
        <strain evidence="1 2">N1-1</strain>
    </source>
</reference>
<proteinExistence type="predicted"/>
<organism evidence="1 2">
    <name type="scientific">Streptacidiphilus alkalitolerans</name>
    <dbReference type="NCBI Taxonomy" id="3342712"/>
    <lineage>
        <taxon>Bacteria</taxon>
        <taxon>Bacillati</taxon>
        <taxon>Actinomycetota</taxon>
        <taxon>Actinomycetes</taxon>
        <taxon>Kitasatosporales</taxon>
        <taxon>Streptomycetaceae</taxon>
        <taxon>Streptacidiphilus</taxon>
    </lineage>
</organism>
<evidence type="ECO:0000313" key="2">
    <source>
        <dbReference type="Proteomes" id="UP001592582"/>
    </source>
</evidence>
<dbReference type="EMBL" id="JBHEZX010000005">
    <property type="protein sequence ID" value="MFC1410520.1"/>
    <property type="molecule type" value="Genomic_DNA"/>
</dbReference>
<sequence length="159" mass="16866">MSPAAATRQLLAGPRRLLHHLGRRGGYLLTLGSGWVGYGASITVNARYGTSRGIAILTRVAPIPFWGWLWIAAGLLAITAGLRRGALIDTIGYVCISIPPALWGAAYAVAWYTGAYQPVWGSAIAWLSEVGGFVIVSGWVELPRATIRAMRGKGPQHGG</sequence>
<keyword evidence="2" id="KW-1185">Reference proteome</keyword>
<protein>
    <submittedName>
        <fullName evidence="1">Uncharacterized protein</fullName>
    </submittedName>
</protein>
<accession>A0ABV6V9W3</accession>
<evidence type="ECO:0000313" key="1">
    <source>
        <dbReference type="EMBL" id="MFC1410520.1"/>
    </source>
</evidence>
<name>A0ABV6V9W3_9ACTN</name>
<comment type="caution">
    <text evidence="1">The sequence shown here is derived from an EMBL/GenBank/DDBJ whole genome shotgun (WGS) entry which is preliminary data.</text>
</comment>